<evidence type="ECO:0000313" key="2">
    <source>
        <dbReference type="Proteomes" id="UP000536179"/>
    </source>
</evidence>
<comment type="caution">
    <text evidence="1">The sequence shown here is derived from an EMBL/GenBank/DDBJ whole genome shotgun (WGS) entry which is preliminary data.</text>
</comment>
<evidence type="ECO:0000313" key="1">
    <source>
        <dbReference type="EMBL" id="MBB3207945.1"/>
    </source>
</evidence>
<dbReference type="EMBL" id="JACHXU010000013">
    <property type="protein sequence ID" value="MBB3207945.1"/>
    <property type="molecule type" value="Genomic_DNA"/>
</dbReference>
<sequence length="57" mass="6247">MEPSLFSCQFSNTQAAATFKKFAMSPLYARAQTGHATPEASSYCRVEIELITTISGR</sequence>
<protein>
    <submittedName>
        <fullName evidence="1">Uncharacterized protein</fullName>
    </submittedName>
</protein>
<dbReference type="AlphaFoldDB" id="A0A7W5E0N2"/>
<name>A0A7W5E0N2_9BACT</name>
<keyword evidence="2" id="KW-1185">Reference proteome</keyword>
<organism evidence="1 2">
    <name type="scientific">Aporhodopirellula rubra</name>
    <dbReference type="NCBI Taxonomy" id="980271"/>
    <lineage>
        <taxon>Bacteria</taxon>
        <taxon>Pseudomonadati</taxon>
        <taxon>Planctomycetota</taxon>
        <taxon>Planctomycetia</taxon>
        <taxon>Pirellulales</taxon>
        <taxon>Pirellulaceae</taxon>
        <taxon>Aporhodopirellula</taxon>
    </lineage>
</organism>
<proteinExistence type="predicted"/>
<reference evidence="1 2" key="1">
    <citation type="submission" date="2020-08" db="EMBL/GenBank/DDBJ databases">
        <title>Genomic Encyclopedia of Type Strains, Phase III (KMG-III): the genomes of soil and plant-associated and newly described type strains.</title>
        <authorList>
            <person name="Whitman W."/>
        </authorList>
    </citation>
    <scope>NUCLEOTIDE SEQUENCE [LARGE SCALE GENOMIC DNA]</scope>
    <source>
        <strain evidence="1 2">CECT 8075</strain>
    </source>
</reference>
<dbReference type="Proteomes" id="UP000536179">
    <property type="component" value="Unassembled WGS sequence"/>
</dbReference>
<gene>
    <name evidence="1" type="ORF">FHS27_003772</name>
</gene>
<accession>A0A7W5E0N2</accession>